<accession>A0A517QKV6</accession>
<feature type="chain" id="PRO_5021719584" evidence="1">
    <location>
        <begin position="23"/>
        <end position="439"/>
    </location>
</feature>
<protein>
    <submittedName>
        <fullName evidence="2">Uncharacterized protein</fullName>
    </submittedName>
</protein>
<dbReference type="RefSeq" id="WP_197442133.1">
    <property type="nucleotide sequence ID" value="NZ_CP036267.1"/>
</dbReference>
<dbReference type="Gene3D" id="2.40.128.90">
    <property type="entry name" value="OMPT-like"/>
    <property type="match status" value="1"/>
</dbReference>
<feature type="signal peptide" evidence="1">
    <location>
        <begin position="1"/>
        <end position="22"/>
    </location>
</feature>
<dbReference type="KEGG" id="tpol:Mal48_15230"/>
<dbReference type="InterPro" id="IPR011446">
    <property type="entry name" value="BBP7"/>
</dbReference>
<reference evidence="2 3" key="1">
    <citation type="submission" date="2019-02" db="EMBL/GenBank/DDBJ databases">
        <title>Deep-cultivation of Planctomycetes and their phenomic and genomic characterization uncovers novel biology.</title>
        <authorList>
            <person name="Wiegand S."/>
            <person name="Jogler M."/>
            <person name="Boedeker C."/>
            <person name="Pinto D."/>
            <person name="Vollmers J."/>
            <person name="Rivas-Marin E."/>
            <person name="Kohn T."/>
            <person name="Peeters S.H."/>
            <person name="Heuer A."/>
            <person name="Rast P."/>
            <person name="Oberbeckmann S."/>
            <person name="Bunk B."/>
            <person name="Jeske O."/>
            <person name="Meyerdierks A."/>
            <person name="Storesund J.E."/>
            <person name="Kallscheuer N."/>
            <person name="Luecker S."/>
            <person name="Lage O.M."/>
            <person name="Pohl T."/>
            <person name="Merkel B.J."/>
            <person name="Hornburger P."/>
            <person name="Mueller R.-W."/>
            <person name="Bruemmer F."/>
            <person name="Labrenz M."/>
            <person name="Spormann A.M."/>
            <person name="Op den Camp H."/>
            <person name="Overmann J."/>
            <person name="Amann R."/>
            <person name="Jetten M.S.M."/>
            <person name="Mascher T."/>
            <person name="Medema M.H."/>
            <person name="Devos D.P."/>
            <person name="Kaster A.-K."/>
            <person name="Ovreas L."/>
            <person name="Rohde M."/>
            <person name="Galperin M.Y."/>
            <person name="Jogler C."/>
        </authorList>
    </citation>
    <scope>NUCLEOTIDE SEQUENCE [LARGE SCALE GENOMIC DNA]</scope>
    <source>
        <strain evidence="2 3">Mal48</strain>
    </source>
</reference>
<organism evidence="2 3">
    <name type="scientific">Thalassoglobus polymorphus</name>
    <dbReference type="NCBI Taxonomy" id="2527994"/>
    <lineage>
        <taxon>Bacteria</taxon>
        <taxon>Pseudomonadati</taxon>
        <taxon>Planctomycetota</taxon>
        <taxon>Planctomycetia</taxon>
        <taxon>Planctomycetales</taxon>
        <taxon>Planctomycetaceae</taxon>
        <taxon>Thalassoglobus</taxon>
    </lineage>
</organism>
<name>A0A517QKV6_9PLAN</name>
<evidence type="ECO:0000313" key="3">
    <source>
        <dbReference type="Proteomes" id="UP000315724"/>
    </source>
</evidence>
<keyword evidence="1" id="KW-0732">Signal</keyword>
<dbReference type="Proteomes" id="UP000315724">
    <property type="component" value="Chromosome"/>
</dbReference>
<evidence type="ECO:0000313" key="2">
    <source>
        <dbReference type="EMBL" id="QDT32280.1"/>
    </source>
</evidence>
<proteinExistence type="predicted"/>
<keyword evidence="3" id="KW-1185">Reference proteome</keyword>
<dbReference type="InterPro" id="IPR053724">
    <property type="entry name" value="OMP_A26_sf"/>
</dbReference>
<sequence precursor="true">MTRWLSGIVLVISSFLPLAGFAQGQYPQSGFQNTGYLGSPGPSQQYAGMGAGGYYRGGQGGPYAQLTPDDNGWMFGPDTRLGNILSNKVNKAWVRFDVLHWEIRGADDTLLGAPVAPNAAGVPYDLSGQDRQRRLDAQDRILGARPQTVAVVPRIGEAQESGLNGFRGTFGIPLTIGDFEASAFVLEEFNDLVKVDPFVDNFAFQNTTLIGAVTLLNNGVVNNNTMILFSEGMRASLTTNIYGIETNLIANPMTPNASMLIRPIAGFRYLSMEEKLSISGQDIPDPLNDPTTILDHRINSLSQNHIFGPQVGFRAESKIKRFTLGTDFKFLFGINRLQDQVNTAQIFTVDELPVTSTDENTRFAPMIDFSVYGKYQATENLNLVLSYQLLAGTGFSRAYDNIDYNAPASVNDPPIIGTRNELSNFYAQGLVVGIEFLFP</sequence>
<dbReference type="EMBL" id="CP036267">
    <property type="protein sequence ID" value="QDT32280.1"/>
    <property type="molecule type" value="Genomic_DNA"/>
</dbReference>
<evidence type="ECO:0000256" key="1">
    <source>
        <dbReference type="SAM" id="SignalP"/>
    </source>
</evidence>
<dbReference type="Pfam" id="PF07585">
    <property type="entry name" value="BBP7"/>
    <property type="match status" value="1"/>
</dbReference>
<gene>
    <name evidence="2" type="ORF">Mal48_15230</name>
</gene>
<dbReference type="AlphaFoldDB" id="A0A517QKV6"/>